<dbReference type="Pfam" id="PF18153">
    <property type="entry name" value="Cap15_CD_rec"/>
    <property type="match status" value="1"/>
</dbReference>
<reference evidence="3" key="1">
    <citation type="submission" date="2021-04" db="EMBL/GenBank/DDBJ databases">
        <title>Complete Genome sequence and Methylome Analysis of the Haloarchaeon Haloarcula sinaiiensis.</title>
        <authorList>
            <person name="Fomenkov A."/>
            <person name="DasSarma P."/>
            <person name="DasSarma S."/>
            <person name="Roberts R.J."/>
        </authorList>
    </citation>
    <scope>NUCLEOTIDE SEQUENCE</scope>
    <source>
        <strain evidence="3">ATCC 33800</strain>
        <plasmid evidence="3">pHsi55</plasmid>
    </source>
</reference>
<protein>
    <recommendedName>
        <fullName evidence="2">CD-NTase-associated protein 15 domain-containing protein</fullName>
    </recommendedName>
</protein>
<evidence type="ECO:0000313" key="4">
    <source>
        <dbReference type="Proteomes" id="UP000682967"/>
    </source>
</evidence>
<feature type="transmembrane region" description="Helical" evidence="1">
    <location>
        <begin position="17"/>
        <end position="37"/>
    </location>
</feature>
<accession>A0A8T8KLF5</accession>
<evidence type="ECO:0000313" key="3">
    <source>
        <dbReference type="EMBL" id="QUJ74724.1"/>
    </source>
</evidence>
<dbReference type="EMBL" id="CP073370">
    <property type="protein sequence ID" value="QUJ74724.1"/>
    <property type="molecule type" value="Genomic_DNA"/>
</dbReference>
<proteinExistence type="predicted"/>
<name>A0A8T8KLF5_9EURY</name>
<dbReference type="OrthoDB" id="142730at2157"/>
<dbReference type="Proteomes" id="UP000682967">
    <property type="component" value="Plasmid pHsi55"/>
</dbReference>
<sequence length="194" mass="21688">MIEIFKQSEPAVSLGGYALPVVIPSFAVVFGIAFGIYNRHIWRVGVLHTIGLVRVPDLNGEWKGYLKTSYTGDVPASATHPDNDVESEYTKISAKLTIHQRWRNIQVNLDTNQSSSTSEGATLLVDDGRWPTLSYQYKNDPNMESPDSMQLHYGTTNLEFNGQGGSETLEGAYYTGPQRENYGKLYFERVDDAD</sequence>
<dbReference type="KEGG" id="hsin:KDQ40_20925"/>
<dbReference type="GeneID" id="64825475"/>
<keyword evidence="3" id="KW-0614">Plasmid</keyword>
<dbReference type="AlphaFoldDB" id="A0A8T8KLF5"/>
<feature type="domain" description="CD-NTase-associated protein 15" evidence="2">
    <location>
        <begin position="54"/>
        <end position="189"/>
    </location>
</feature>
<organism evidence="3 4">
    <name type="scientific">Haloarcula marismortui ATCC 33800</name>
    <dbReference type="NCBI Taxonomy" id="662476"/>
    <lineage>
        <taxon>Archaea</taxon>
        <taxon>Methanobacteriati</taxon>
        <taxon>Methanobacteriota</taxon>
        <taxon>Stenosarchaea group</taxon>
        <taxon>Halobacteria</taxon>
        <taxon>Halobacteriales</taxon>
        <taxon>Haloarculaceae</taxon>
        <taxon>Haloarcula</taxon>
    </lineage>
</organism>
<keyword evidence="1" id="KW-0812">Transmembrane</keyword>
<evidence type="ECO:0000256" key="1">
    <source>
        <dbReference type="SAM" id="Phobius"/>
    </source>
</evidence>
<keyword evidence="1" id="KW-1133">Transmembrane helix</keyword>
<dbReference type="InterPro" id="IPR041208">
    <property type="entry name" value="Cap15"/>
</dbReference>
<gene>
    <name evidence="3" type="ORF">KDQ40_20925</name>
</gene>
<evidence type="ECO:0000259" key="2">
    <source>
        <dbReference type="Pfam" id="PF18153"/>
    </source>
</evidence>
<keyword evidence="1" id="KW-0472">Membrane</keyword>
<geneLocation type="plasmid" evidence="3 4">
    <name>pHsi55</name>
</geneLocation>
<dbReference type="RefSeq" id="WP_152418993.1">
    <property type="nucleotide sequence ID" value="NZ_CP073370.1"/>
</dbReference>